<proteinExistence type="predicted"/>
<dbReference type="SUPFAM" id="SSF46894">
    <property type="entry name" value="C-terminal effector domain of the bipartite response regulators"/>
    <property type="match status" value="1"/>
</dbReference>
<dbReference type="InterPro" id="IPR016032">
    <property type="entry name" value="Sig_transdc_resp-reg_C-effctor"/>
</dbReference>
<gene>
    <name evidence="8" type="ORF">NH26_10415</name>
</gene>
<evidence type="ECO:0000259" key="6">
    <source>
        <dbReference type="PROSITE" id="PS50043"/>
    </source>
</evidence>
<dbReference type="PROSITE" id="PS50110">
    <property type="entry name" value="RESPONSE_REGULATORY"/>
    <property type="match status" value="1"/>
</dbReference>
<evidence type="ECO:0008006" key="10">
    <source>
        <dbReference type="Google" id="ProtNLM"/>
    </source>
</evidence>
<organism evidence="8 9">
    <name type="scientific">Flammeovirga pacifica</name>
    <dbReference type="NCBI Taxonomy" id="915059"/>
    <lineage>
        <taxon>Bacteria</taxon>
        <taxon>Pseudomonadati</taxon>
        <taxon>Bacteroidota</taxon>
        <taxon>Cytophagia</taxon>
        <taxon>Cytophagales</taxon>
        <taxon>Flammeovirgaceae</taxon>
        <taxon>Flammeovirga</taxon>
    </lineage>
</organism>
<dbReference type="InterPro" id="IPR011006">
    <property type="entry name" value="CheY-like_superfamily"/>
</dbReference>
<dbReference type="PROSITE" id="PS50043">
    <property type="entry name" value="HTH_LUXR_2"/>
    <property type="match status" value="1"/>
</dbReference>
<dbReference type="CDD" id="cd06170">
    <property type="entry name" value="LuxR_C_like"/>
    <property type="match status" value="1"/>
</dbReference>
<dbReference type="Pfam" id="PF00072">
    <property type="entry name" value="Response_reg"/>
    <property type="match status" value="1"/>
</dbReference>
<dbReference type="OrthoDB" id="9797341at2"/>
<keyword evidence="2" id="KW-0805">Transcription regulation</keyword>
<evidence type="ECO:0000256" key="3">
    <source>
        <dbReference type="ARBA" id="ARBA00023125"/>
    </source>
</evidence>
<keyword evidence="3" id="KW-0238">DNA-binding</keyword>
<dbReference type="GO" id="GO:0003677">
    <property type="term" value="F:DNA binding"/>
    <property type="evidence" value="ECO:0007669"/>
    <property type="project" value="UniProtKB-KW"/>
</dbReference>
<dbReference type="InterPro" id="IPR039420">
    <property type="entry name" value="WalR-like"/>
</dbReference>
<dbReference type="InterPro" id="IPR001789">
    <property type="entry name" value="Sig_transdc_resp-reg_receiver"/>
</dbReference>
<reference evidence="8 9" key="1">
    <citation type="journal article" date="2012" name="Int. J. Syst. Evol. Microbiol.">
        <title>Flammeovirga pacifica sp. nov., isolated from deep-sea sediment.</title>
        <authorList>
            <person name="Xu H."/>
            <person name="Fu Y."/>
            <person name="Yang N."/>
            <person name="Ding Z."/>
            <person name="Lai Q."/>
            <person name="Zeng R."/>
        </authorList>
    </citation>
    <scope>NUCLEOTIDE SEQUENCE [LARGE SCALE GENOMIC DNA]</scope>
    <source>
        <strain evidence="9">DSM 24597 / LMG 26175 / WPAGA1</strain>
    </source>
</reference>
<evidence type="ECO:0000256" key="5">
    <source>
        <dbReference type="PROSITE-ProRule" id="PRU00169"/>
    </source>
</evidence>
<evidence type="ECO:0000256" key="2">
    <source>
        <dbReference type="ARBA" id="ARBA00023015"/>
    </source>
</evidence>
<dbReference type="GO" id="GO:0000160">
    <property type="term" value="P:phosphorelay signal transduction system"/>
    <property type="evidence" value="ECO:0007669"/>
    <property type="project" value="InterPro"/>
</dbReference>
<keyword evidence="1 5" id="KW-0597">Phosphoprotein</keyword>
<dbReference type="PANTHER" id="PTHR43214">
    <property type="entry name" value="TWO-COMPONENT RESPONSE REGULATOR"/>
    <property type="match status" value="1"/>
</dbReference>
<evidence type="ECO:0000256" key="1">
    <source>
        <dbReference type="ARBA" id="ARBA00022553"/>
    </source>
</evidence>
<evidence type="ECO:0000313" key="8">
    <source>
        <dbReference type="EMBL" id="OHX66741.1"/>
    </source>
</evidence>
<feature type="modified residue" description="4-aspartylphosphate" evidence="5">
    <location>
        <position position="56"/>
    </location>
</feature>
<dbReference type="InterPro" id="IPR058245">
    <property type="entry name" value="NreC/VraR/RcsB-like_REC"/>
</dbReference>
<keyword evidence="9" id="KW-1185">Reference proteome</keyword>
<evidence type="ECO:0000256" key="4">
    <source>
        <dbReference type="ARBA" id="ARBA00023163"/>
    </source>
</evidence>
<dbReference type="PANTHER" id="PTHR43214:SF41">
    <property type="entry name" value="NITRATE_NITRITE RESPONSE REGULATOR PROTEIN NARP"/>
    <property type="match status" value="1"/>
</dbReference>
<dbReference type="Proteomes" id="UP000179797">
    <property type="component" value="Unassembled WGS sequence"/>
</dbReference>
<dbReference type="PRINTS" id="PR00038">
    <property type="entry name" value="HTHLUXR"/>
</dbReference>
<dbReference type="AlphaFoldDB" id="A0A1S1Z0G1"/>
<dbReference type="SUPFAM" id="SSF52172">
    <property type="entry name" value="CheY-like"/>
    <property type="match status" value="1"/>
</dbReference>
<sequence>MSTTIRIALVDDHKMVREGLKSFLDKDTFSIVGEASNGQEALTMLESLPIDVLVTDITMPEMDGITLCKKVTELYPTVSTLALTMMNEGHNIKKMLSAGAKGYILKDCTQEELRTALIKVNEGENYYSSEVTKTIMQGLTAQPSPKQRVTSEIPLTNRETEILHLICKEFTNTEIAEELFISTRTVETHKRNLLEKTGVKNIAGLVLYAIERKLFNDL</sequence>
<keyword evidence="4" id="KW-0804">Transcription</keyword>
<dbReference type="CDD" id="cd17535">
    <property type="entry name" value="REC_NarL-like"/>
    <property type="match status" value="1"/>
</dbReference>
<comment type="caution">
    <text evidence="8">The sequence shown here is derived from an EMBL/GenBank/DDBJ whole genome shotgun (WGS) entry which is preliminary data.</text>
</comment>
<feature type="domain" description="HTH luxR-type" evidence="6">
    <location>
        <begin position="148"/>
        <end position="213"/>
    </location>
</feature>
<dbReference type="Gene3D" id="3.40.50.2300">
    <property type="match status" value="1"/>
</dbReference>
<evidence type="ECO:0000259" key="7">
    <source>
        <dbReference type="PROSITE" id="PS50110"/>
    </source>
</evidence>
<evidence type="ECO:0000313" key="9">
    <source>
        <dbReference type="Proteomes" id="UP000179797"/>
    </source>
</evidence>
<name>A0A1S1Z0G1_FLAPC</name>
<protein>
    <recommendedName>
        <fullName evidence="10">DNA-binding response regulator</fullName>
    </recommendedName>
</protein>
<dbReference type="SMART" id="SM00448">
    <property type="entry name" value="REC"/>
    <property type="match status" value="1"/>
</dbReference>
<dbReference type="GO" id="GO:0006355">
    <property type="term" value="P:regulation of DNA-templated transcription"/>
    <property type="evidence" value="ECO:0007669"/>
    <property type="project" value="InterPro"/>
</dbReference>
<dbReference type="SMART" id="SM00421">
    <property type="entry name" value="HTH_LUXR"/>
    <property type="match status" value="1"/>
</dbReference>
<feature type="domain" description="Response regulatory" evidence="7">
    <location>
        <begin position="6"/>
        <end position="121"/>
    </location>
</feature>
<dbReference type="STRING" id="915059.NH26_10415"/>
<dbReference type="RefSeq" id="WP_044222670.1">
    <property type="nucleotide sequence ID" value="NZ_JRYR02000001.1"/>
</dbReference>
<dbReference type="InterPro" id="IPR000792">
    <property type="entry name" value="Tscrpt_reg_LuxR_C"/>
</dbReference>
<dbReference type="Pfam" id="PF00196">
    <property type="entry name" value="GerE"/>
    <property type="match status" value="1"/>
</dbReference>
<dbReference type="EMBL" id="JRYR02000001">
    <property type="protein sequence ID" value="OHX66741.1"/>
    <property type="molecule type" value="Genomic_DNA"/>
</dbReference>
<accession>A0A1S1Z0G1</accession>